<feature type="region of interest" description="Disordered" evidence="2">
    <location>
        <begin position="1"/>
        <end position="142"/>
    </location>
</feature>
<dbReference type="GO" id="GO:0008270">
    <property type="term" value="F:zinc ion binding"/>
    <property type="evidence" value="ECO:0007669"/>
    <property type="project" value="UniProtKB-KW"/>
</dbReference>
<feature type="region of interest" description="Disordered" evidence="2">
    <location>
        <begin position="205"/>
        <end position="279"/>
    </location>
</feature>
<dbReference type="Proteomes" id="UP000823388">
    <property type="component" value="Chromosome 2N"/>
</dbReference>
<dbReference type="SUPFAM" id="SSF57756">
    <property type="entry name" value="Retrovirus zinc finger-like domains"/>
    <property type="match status" value="1"/>
</dbReference>
<evidence type="ECO:0000313" key="4">
    <source>
        <dbReference type="EMBL" id="KAG2633865.1"/>
    </source>
</evidence>
<protein>
    <recommendedName>
        <fullName evidence="3">CCHC-type domain-containing protein</fullName>
    </recommendedName>
</protein>
<evidence type="ECO:0000256" key="1">
    <source>
        <dbReference type="PROSITE-ProRule" id="PRU00047"/>
    </source>
</evidence>
<feature type="compositionally biased region" description="Low complexity" evidence="2">
    <location>
        <begin position="63"/>
        <end position="75"/>
    </location>
</feature>
<feature type="compositionally biased region" description="Polar residues" evidence="2">
    <location>
        <begin position="238"/>
        <end position="248"/>
    </location>
</feature>
<feature type="domain" description="CCHC-type" evidence="3">
    <location>
        <begin position="355"/>
        <end position="368"/>
    </location>
</feature>
<comment type="caution">
    <text evidence="4">The sequence shown here is derived from an EMBL/GenBank/DDBJ whole genome shotgun (WGS) entry which is preliminary data.</text>
</comment>
<feature type="compositionally biased region" description="Basic and acidic residues" evidence="2">
    <location>
        <begin position="604"/>
        <end position="630"/>
    </location>
</feature>
<feature type="compositionally biased region" description="Gly residues" evidence="2">
    <location>
        <begin position="218"/>
        <end position="227"/>
    </location>
</feature>
<feature type="compositionally biased region" description="Basic and acidic residues" evidence="2">
    <location>
        <begin position="335"/>
        <end position="345"/>
    </location>
</feature>
<evidence type="ECO:0000256" key="2">
    <source>
        <dbReference type="SAM" id="MobiDB-lite"/>
    </source>
</evidence>
<feature type="compositionally biased region" description="Basic and acidic residues" evidence="2">
    <location>
        <begin position="294"/>
        <end position="312"/>
    </location>
</feature>
<feature type="region of interest" description="Disordered" evidence="2">
    <location>
        <begin position="294"/>
        <end position="345"/>
    </location>
</feature>
<organism evidence="4 5">
    <name type="scientific">Panicum virgatum</name>
    <name type="common">Blackwell switchgrass</name>
    <dbReference type="NCBI Taxonomy" id="38727"/>
    <lineage>
        <taxon>Eukaryota</taxon>
        <taxon>Viridiplantae</taxon>
        <taxon>Streptophyta</taxon>
        <taxon>Embryophyta</taxon>
        <taxon>Tracheophyta</taxon>
        <taxon>Spermatophyta</taxon>
        <taxon>Magnoliopsida</taxon>
        <taxon>Liliopsida</taxon>
        <taxon>Poales</taxon>
        <taxon>Poaceae</taxon>
        <taxon>PACMAD clade</taxon>
        <taxon>Panicoideae</taxon>
        <taxon>Panicodae</taxon>
        <taxon>Paniceae</taxon>
        <taxon>Panicinae</taxon>
        <taxon>Panicum</taxon>
        <taxon>Panicum sect. Hiantes</taxon>
    </lineage>
</organism>
<feature type="compositionally biased region" description="Polar residues" evidence="2">
    <location>
        <begin position="810"/>
        <end position="847"/>
    </location>
</feature>
<proteinExistence type="predicted"/>
<dbReference type="Gene3D" id="4.10.60.10">
    <property type="entry name" value="Zinc finger, CCHC-type"/>
    <property type="match status" value="1"/>
</dbReference>
<dbReference type="AlphaFoldDB" id="A0A8T0VH47"/>
<accession>A0A8T0VH47</accession>
<gene>
    <name evidence="4" type="ORF">PVAP13_2NG230703</name>
</gene>
<evidence type="ECO:0000313" key="5">
    <source>
        <dbReference type="Proteomes" id="UP000823388"/>
    </source>
</evidence>
<dbReference type="InterPro" id="IPR001878">
    <property type="entry name" value="Znf_CCHC"/>
</dbReference>
<dbReference type="PANTHER" id="PTHR33170">
    <property type="entry name" value="DUF4283 DOMAIN-CONTAINING PROTEIN-RELATED"/>
    <property type="match status" value="1"/>
</dbReference>
<feature type="compositionally biased region" description="Polar residues" evidence="2">
    <location>
        <begin position="124"/>
        <end position="134"/>
    </location>
</feature>
<keyword evidence="1" id="KW-0862">Zinc</keyword>
<name>A0A8T0VH47_PANVG</name>
<feature type="compositionally biased region" description="Basic and acidic residues" evidence="2">
    <location>
        <begin position="79"/>
        <end position="89"/>
    </location>
</feature>
<keyword evidence="1" id="KW-0479">Metal-binding</keyword>
<feature type="compositionally biased region" description="Basic and acidic residues" evidence="2">
    <location>
        <begin position="995"/>
        <end position="1004"/>
    </location>
</feature>
<feature type="compositionally biased region" description="Basic and acidic residues" evidence="2">
    <location>
        <begin position="639"/>
        <end position="670"/>
    </location>
</feature>
<sequence length="1025" mass="115154">MAVTLSLLESPPPPAAAPASSPGTHRKAPVRNPQRIHSAPRGVLVATRGTPGSSRVHDEPGASSSPLSPPFSLLSHGPRASERLGEGARKPRSQPLPTNPLRSDAARNPSPSWKSPQRSRKGDTNTSTHQSENPLCSRIGIGDPDLEERVRHIWRRSEEAGICEEIAVPPSPFSEEQFRSQKQWSTLGGDFRSFVQVTKSNPSLMADRGSFGGQRVPFGGGRNGRGPGSERFSDSHENYQYPQHTNFRQGDFRGRRQSYSQWRPRGFGRGHNPNHNRESHFDLRENLNQNRKNMEGRDTLQEDNKPAEEPQMKETAQPDNSEKTGTNQEQANNSEKSETWKDTEEKKGITSRGACSRCGKFGHRPEDCIRPVVCGRCKKEGHVPRVCDEVLPWECIAPFVGLASSSQGFHVIQSESVEDNNREMANCALIRIMTGSVTARQLEKEFKAQSGPQSTWRWFAKKVSDSTFQMRFPTAKKVEELSFFTGMQMGTIPDVTFKVEPLNANAGAKGKLESAWFRVFGLPIEKRSEKKVCLVASLVGLPLEVDKSNLKRWDFVRVKIGCRDVRKVPAMVESLLDFHFYDFTFQREVPTEGITNAAGTRWTRNSERHEEDSPSPKKQKRLESQEENRNLNHSSGDTSKGKSNEGEAPKEILEHDQLKQDHTKTNEKKVQQLSSLAPTELEADPQDNTETIQGEEGEIDNEEQGQCFDDFILPGGEHFTFGSFQNVEIRNLWKMDTGVQSTTVINEYGTNMFKSKSDPLIAVEAKQALLSGKHSPLKPLQEDEQTLDGTQEGQVPDADDESTGKVSIPSPYNSTQETVDWSSQELLSQDQSVTMKNQPQTFGQRQSNRLREKGNDNRKIAEKAETHLTKKNLEGNSLSSKNSFAVLENSDIIIRAGKLGIDSTNLNYEKIDMLRELERARAGLIEKKRESVIEVDKENTISLPSEEVKFLEWYSENSEDEGFQLVSSRKTKRKKKSPMARLKKKIESSNPPPLEGEHTLDEGVPKISSGYNLREKRIPKYKRFQ</sequence>
<dbReference type="InterPro" id="IPR036875">
    <property type="entry name" value="Znf_CCHC_sf"/>
</dbReference>
<evidence type="ECO:0000259" key="3">
    <source>
        <dbReference type="PROSITE" id="PS50158"/>
    </source>
</evidence>
<keyword evidence="1" id="KW-0863">Zinc-finger</keyword>
<keyword evidence="5" id="KW-1185">Reference proteome</keyword>
<feature type="region of interest" description="Disordered" evidence="2">
    <location>
        <begin position="773"/>
        <end position="854"/>
    </location>
</feature>
<reference evidence="4" key="1">
    <citation type="submission" date="2020-05" db="EMBL/GenBank/DDBJ databases">
        <title>WGS assembly of Panicum virgatum.</title>
        <authorList>
            <person name="Lovell J.T."/>
            <person name="Jenkins J."/>
            <person name="Shu S."/>
            <person name="Juenger T.E."/>
            <person name="Schmutz J."/>
        </authorList>
    </citation>
    <scope>NUCLEOTIDE SEQUENCE</scope>
    <source>
        <strain evidence="4">AP13</strain>
    </source>
</reference>
<dbReference type="PROSITE" id="PS50158">
    <property type="entry name" value="ZF_CCHC"/>
    <property type="match status" value="1"/>
</dbReference>
<dbReference type="PANTHER" id="PTHR33170:SF22">
    <property type="entry name" value="OS10G0417100 PROTEIN"/>
    <property type="match status" value="1"/>
</dbReference>
<feature type="region of interest" description="Disordered" evidence="2">
    <location>
        <begin position="596"/>
        <end position="688"/>
    </location>
</feature>
<dbReference type="SMART" id="SM00343">
    <property type="entry name" value="ZnF_C2HC"/>
    <property type="match status" value="2"/>
</dbReference>
<feature type="compositionally biased region" description="Polar residues" evidence="2">
    <location>
        <begin position="317"/>
        <end position="334"/>
    </location>
</feature>
<feature type="compositionally biased region" description="Basic residues" evidence="2">
    <location>
        <begin position="969"/>
        <end position="984"/>
    </location>
</feature>
<feature type="region of interest" description="Disordered" evidence="2">
    <location>
        <begin position="965"/>
        <end position="1011"/>
    </location>
</feature>
<dbReference type="GO" id="GO:0003676">
    <property type="term" value="F:nucleic acid binding"/>
    <property type="evidence" value="ECO:0007669"/>
    <property type="project" value="InterPro"/>
</dbReference>
<dbReference type="EMBL" id="CM029040">
    <property type="protein sequence ID" value="KAG2633865.1"/>
    <property type="molecule type" value="Genomic_DNA"/>
</dbReference>